<dbReference type="InterPro" id="IPR022684">
    <property type="entry name" value="Calpain_cysteine_protease"/>
</dbReference>
<comment type="caution">
    <text evidence="14">The sequence shown here is derived from an EMBL/GenBank/DDBJ whole genome shotgun (WGS) entry which is preliminary data.</text>
</comment>
<feature type="active site" evidence="9 10">
    <location>
        <position position="944"/>
    </location>
</feature>
<dbReference type="PROSITE" id="PS00018">
    <property type="entry name" value="EF_HAND_1"/>
    <property type="match status" value="1"/>
</dbReference>
<dbReference type="PANTHER" id="PTHR10183">
    <property type="entry name" value="CALPAIN"/>
    <property type="match status" value="1"/>
</dbReference>
<evidence type="ECO:0000256" key="11">
    <source>
        <dbReference type="SAM" id="MobiDB-lite"/>
    </source>
</evidence>
<evidence type="ECO:0000256" key="9">
    <source>
        <dbReference type="PIRSR" id="PIRSR622684-1"/>
    </source>
</evidence>
<dbReference type="SUPFAM" id="SSF54001">
    <property type="entry name" value="Cysteine proteinases"/>
    <property type="match status" value="1"/>
</dbReference>
<dbReference type="GO" id="GO:0006508">
    <property type="term" value="P:proteolysis"/>
    <property type="evidence" value="ECO:0007669"/>
    <property type="project" value="UniProtKB-KW"/>
</dbReference>
<keyword evidence="6 10" id="KW-0788">Thiol protease</keyword>
<dbReference type="InterPro" id="IPR038765">
    <property type="entry name" value="Papain-like_cys_pep_sf"/>
</dbReference>
<feature type="compositionally biased region" description="Low complexity" evidence="11">
    <location>
        <begin position="75"/>
        <end position="92"/>
    </location>
</feature>
<dbReference type="CDD" id="cd16196">
    <property type="entry name" value="EFh_PEF_CalpA_B"/>
    <property type="match status" value="1"/>
</dbReference>
<gene>
    <name evidence="14" type="ORF">MNOR_LOCUS14764</name>
</gene>
<dbReference type="InterPro" id="IPR000169">
    <property type="entry name" value="Pept_cys_AS"/>
</dbReference>
<dbReference type="InterPro" id="IPR018247">
    <property type="entry name" value="EF_Hand_1_Ca_BS"/>
</dbReference>
<comment type="subcellular location">
    <subcellularLocation>
        <location evidence="1">Cytoplasm</location>
    </subcellularLocation>
</comment>
<organism evidence="14 15">
    <name type="scientific">Meganyctiphanes norvegica</name>
    <name type="common">Northern krill</name>
    <name type="synonym">Thysanopoda norvegica</name>
    <dbReference type="NCBI Taxonomy" id="48144"/>
    <lineage>
        <taxon>Eukaryota</taxon>
        <taxon>Metazoa</taxon>
        <taxon>Ecdysozoa</taxon>
        <taxon>Arthropoda</taxon>
        <taxon>Crustacea</taxon>
        <taxon>Multicrustacea</taxon>
        <taxon>Malacostraca</taxon>
        <taxon>Eumalacostraca</taxon>
        <taxon>Eucarida</taxon>
        <taxon>Euphausiacea</taxon>
        <taxon>Euphausiidae</taxon>
        <taxon>Meganyctiphanes</taxon>
    </lineage>
</organism>
<evidence type="ECO:0000256" key="5">
    <source>
        <dbReference type="ARBA" id="ARBA00022801"/>
    </source>
</evidence>
<evidence type="ECO:0000256" key="1">
    <source>
        <dbReference type="ARBA" id="ARBA00004496"/>
    </source>
</evidence>
<dbReference type="InterPro" id="IPR022682">
    <property type="entry name" value="Calpain_domain_III"/>
</dbReference>
<dbReference type="Gene3D" id="1.10.238.10">
    <property type="entry name" value="EF-hand"/>
    <property type="match status" value="1"/>
</dbReference>
<dbReference type="InterPro" id="IPR022683">
    <property type="entry name" value="Calpain_III"/>
</dbReference>
<evidence type="ECO:0000313" key="14">
    <source>
        <dbReference type="EMBL" id="CAL4093263.1"/>
    </source>
</evidence>
<dbReference type="PANTHER" id="PTHR10183:SF433">
    <property type="entry name" value="CALPAIN-A-RELATED"/>
    <property type="match status" value="1"/>
</dbReference>
<dbReference type="GO" id="GO:0004198">
    <property type="term" value="F:calcium-dependent cysteine-type endopeptidase activity"/>
    <property type="evidence" value="ECO:0007669"/>
    <property type="project" value="InterPro"/>
</dbReference>
<dbReference type="SMART" id="SM00054">
    <property type="entry name" value="EFh"/>
    <property type="match status" value="2"/>
</dbReference>
<feature type="non-terminal residue" evidence="14">
    <location>
        <position position="1391"/>
    </location>
</feature>
<evidence type="ECO:0000259" key="13">
    <source>
        <dbReference type="PROSITE" id="PS50222"/>
    </source>
</evidence>
<dbReference type="GO" id="GO:0005737">
    <property type="term" value="C:cytoplasm"/>
    <property type="evidence" value="ECO:0007669"/>
    <property type="project" value="UniProtKB-SubCell"/>
</dbReference>
<dbReference type="Proteomes" id="UP001497623">
    <property type="component" value="Unassembled WGS sequence"/>
</dbReference>
<dbReference type="SUPFAM" id="SSF47473">
    <property type="entry name" value="EF-hand"/>
    <property type="match status" value="1"/>
</dbReference>
<keyword evidence="3" id="KW-0963">Cytoplasm</keyword>
<dbReference type="InterPro" id="IPR036213">
    <property type="entry name" value="Calpain_III_sf"/>
</dbReference>
<feature type="region of interest" description="Disordered" evidence="11">
    <location>
        <begin position="1"/>
        <end position="147"/>
    </location>
</feature>
<keyword evidence="15" id="KW-1185">Reference proteome</keyword>
<dbReference type="InterPro" id="IPR001300">
    <property type="entry name" value="Peptidase_C2_calpain_cat"/>
</dbReference>
<evidence type="ECO:0000256" key="4">
    <source>
        <dbReference type="ARBA" id="ARBA00022670"/>
    </source>
</evidence>
<dbReference type="GO" id="GO:0005509">
    <property type="term" value="F:calcium ion binding"/>
    <property type="evidence" value="ECO:0007669"/>
    <property type="project" value="InterPro"/>
</dbReference>
<evidence type="ECO:0000256" key="2">
    <source>
        <dbReference type="ARBA" id="ARBA00007623"/>
    </source>
</evidence>
<feature type="active site" evidence="9 10">
    <location>
        <position position="788"/>
    </location>
</feature>
<dbReference type="EMBL" id="CAXKWB010008988">
    <property type="protein sequence ID" value="CAL4093263.1"/>
    <property type="molecule type" value="Genomic_DNA"/>
</dbReference>
<dbReference type="FunFam" id="3.90.70.10:FF:000001">
    <property type="entry name" value="Calpain-1 catalytic subunit"/>
    <property type="match status" value="1"/>
</dbReference>
<dbReference type="Pfam" id="PF13833">
    <property type="entry name" value="EF-hand_8"/>
    <property type="match status" value="1"/>
</dbReference>
<dbReference type="SUPFAM" id="SSF49758">
    <property type="entry name" value="Calpain large subunit, middle domain (domain III)"/>
    <property type="match status" value="1"/>
</dbReference>
<dbReference type="PROSITE" id="PS50222">
    <property type="entry name" value="EF_HAND_2"/>
    <property type="match status" value="1"/>
</dbReference>
<dbReference type="Pfam" id="PF01067">
    <property type="entry name" value="Calpain_III"/>
    <property type="match status" value="1"/>
</dbReference>
<evidence type="ECO:0000256" key="8">
    <source>
        <dbReference type="ARBA" id="ARBA00022837"/>
    </source>
</evidence>
<dbReference type="CDD" id="cd00044">
    <property type="entry name" value="CysPc"/>
    <property type="match status" value="1"/>
</dbReference>
<accession>A0AAV2QSR7</accession>
<sequence length="1391" mass="148591">MQLIFRGGQQQGGQQQGGQQQGGQGQYGGGQPQGNYGGGQPQGNYGGGQPQGGQGQYGGGQGQYGGGSQGGYGPPQGQYGPPQGQFGQPQGQYGPGPGYGPPPQQGDGGSNFGGMAANIIGGFLGGGGQQPQQPQPQQQQGGGGMNDIIAGMAGNYIGGMMSGGGNQGAGGQVATQGGGQNAFMSALAGGLMQNMMGGGGAQPQQGGGGGGQNKMIGNIAQSVMGSLFSSGAAPAGGQPAAAGAGGGFDLAKFGLNANMLASVAGMVFKGFMSSNKGQTQQAAANEGGSTIEDQIMTNMSDQMVANVTTNVVKGLISEDKGNIDDIQKNGVTPDAMSNIAKNVASGVAASDKAGKKDDEDEVDDDLVKNITGCVVKGLASANPDAPATDIDDQILTDITDKAMEDYKSGGNNQSGGSGGSGDFVSGMASSVMGNILSGDGGQDTMQKTGLNGNLISGIMANVMGGASSRQNACCGGNTEISGPLMAAVTSTVIKEISSQDTDGKILQGNDGNANSAIISQIATKVLMNVVSQGGQQQGGGGGGGFQQQLISGMAQQYIGNMLSGGGQQPGGGGGGGQRDVLSGIASSLMGSGGNQTGGSNYKNSGGAIASNIIGKVVRGQQFSTKEDGEVVEELTQMHVEDNATRRFPGPCGTIKQMYTTSFISSFLNKGAYHLRNRIMRGGGRRAQGQVEEGEINPASAVFNFGERGSGLRARGKVQDFYGIRQQCMDDGVLFEDADFPALDSSIFFSRSPPKPFEWKRPHEITDDPKLFIEGASRFDVKQGELGDCWLLAAIANLTLSKRLFYQIVPSDQGFGDNYAGIFHFRFWQYGRWVDVVIDDRLPTFYGKLVFMHSLEKNEFWSALLEKAYAKLHGSYEALKGGTTCEAMEDFTGGVSEIYDLTKAPPNLFNIMIKAYQRGSLLGCSLEPDPNVTEARCDDGLIRGHAYSITRVKYVEIQTPRVTGKIPLIRIRNPWGNEAEWVGAWSDKSPEWSYIPEEEKAEIGLNFEHDGEFWMSFKKNSTGNCTFTLSEFNQNSGDDTHGSTGKKWRLITRKIRISKTGFRKSVIDTNSKPRFSLVNLIGSGDSVRHEDCTANHVFLAKANIQHRQLWLTCSFNVYMIIYHLRDPENTPRPLDGSFFKYNASVARSPSFINMREVSCRFKLPPGTYAIVPSTFEPNDEGEFILRIFSEKSNEMEENDEDVGFGDVDERVKPEEDEEQAVEADDRVRAFFGKVAGEDLEVDWKELQDVLNFALKREFVFDGFSKDVVRSMIAMIDVDRSGKLGLAEFVGLWKDIRLWKNAFRLYDKDGSGCLSGFELRQALNSAGYRLNNHVTDALMLRYGDQEGKVSFDDFIMCSVKLKTMMEIFQERDIGKNNKATFTIEEWIENTMYS</sequence>
<evidence type="ECO:0000256" key="7">
    <source>
        <dbReference type="ARBA" id="ARBA00022813"/>
    </source>
</evidence>
<evidence type="ECO:0000313" key="15">
    <source>
        <dbReference type="Proteomes" id="UP001497623"/>
    </source>
</evidence>
<evidence type="ECO:0000256" key="3">
    <source>
        <dbReference type="ARBA" id="ARBA00022490"/>
    </source>
</evidence>
<keyword evidence="8" id="KW-0106">Calcium</keyword>
<reference evidence="14 15" key="1">
    <citation type="submission" date="2024-05" db="EMBL/GenBank/DDBJ databases">
        <authorList>
            <person name="Wallberg A."/>
        </authorList>
    </citation>
    <scope>NUCLEOTIDE SEQUENCE [LARGE SCALE GENOMIC DNA]</scope>
</reference>
<feature type="domain" description="EF-hand" evidence="13">
    <location>
        <begin position="1292"/>
        <end position="1327"/>
    </location>
</feature>
<dbReference type="SMART" id="SM00230">
    <property type="entry name" value="CysPc"/>
    <property type="match status" value="1"/>
</dbReference>
<evidence type="ECO:0000256" key="6">
    <source>
        <dbReference type="ARBA" id="ARBA00022807"/>
    </source>
</evidence>
<keyword evidence="5 10" id="KW-0378">Hydrolase</keyword>
<name>A0AAV2QSR7_MEGNR</name>
<comment type="similarity">
    <text evidence="2">Belongs to the peptidase C2 family.</text>
</comment>
<feature type="active site" evidence="9 10">
    <location>
        <position position="972"/>
    </location>
</feature>
<feature type="compositionally biased region" description="Low complexity" evidence="11">
    <location>
        <begin position="130"/>
        <end position="139"/>
    </location>
</feature>
<dbReference type="Pfam" id="PF13405">
    <property type="entry name" value="EF-hand_6"/>
    <property type="match status" value="1"/>
</dbReference>
<dbReference type="InterPro" id="IPR011992">
    <property type="entry name" value="EF-hand-dom_pair"/>
</dbReference>
<proteinExistence type="inferred from homology"/>
<dbReference type="InterPro" id="IPR002048">
    <property type="entry name" value="EF_hand_dom"/>
</dbReference>
<evidence type="ECO:0000259" key="12">
    <source>
        <dbReference type="PROSITE" id="PS50203"/>
    </source>
</evidence>
<dbReference type="PRINTS" id="PR00704">
    <property type="entry name" value="CALPAIN"/>
</dbReference>
<keyword evidence="7" id="KW-0068">Autocatalytic cleavage</keyword>
<dbReference type="Gene3D" id="2.60.120.380">
    <property type="match status" value="1"/>
</dbReference>
<evidence type="ECO:0000256" key="10">
    <source>
        <dbReference type="PROSITE-ProRule" id="PRU00239"/>
    </source>
</evidence>
<dbReference type="PROSITE" id="PS00139">
    <property type="entry name" value="THIOL_PROTEASE_CYS"/>
    <property type="match status" value="1"/>
</dbReference>
<dbReference type="Gene3D" id="3.90.70.10">
    <property type="entry name" value="Cysteine proteinases"/>
    <property type="match status" value="1"/>
</dbReference>
<keyword evidence="4 10" id="KW-0645">Protease</keyword>
<dbReference type="Pfam" id="PF00648">
    <property type="entry name" value="Peptidase_C2"/>
    <property type="match status" value="1"/>
</dbReference>
<protein>
    <submittedName>
        <fullName evidence="14">Uncharacterized protein</fullName>
    </submittedName>
</protein>
<feature type="domain" description="Calpain catalytic" evidence="12">
    <location>
        <begin position="733"/>
        <end position="1018"/>
    </location>
</feature>
<dbReference type="FunFam" id="1.10.238.10:FF:000241">
    <property type="entry name" value="Calpain-A, isoform C"/>
    <property type="match status" value="1"/>
</dbReference>
<dbReference type="SMART" id="SM00720">
    <property type="entry name" value="calpain_III"/>
    <property type="match status" value="1"/>
</dbReference>
<dbReference type="PROSITE" id="PS50203">
    <property type="entry name" value="CALPAIN_CAT"/>
    <property type="match status" value="1"/>
</dbReference>
<feature type="compositionally biased region" description="Gly residues" evidence="11">
    <location>
        <begin position="9"/>
        <end position="74"/>
    </location>
</feature>